<evidence type="ECO:0000313" key="1">
    <source>
        <dbReference type="EMBL" id="MFC5632177.1"/>
    </source>
</evidence>
<proteinExistence type="predicted"/>
<keyword evidence="2" id="KW-1185">Reference proteome</keyword>
<protein>
    <recommendedName>
        <fullName evidence="3">Transcriptional regulator</fullName>
    </recommendedName>
</protein>
<gene>
    <name evidence="1" type="ORF">ACFPQ3_11650</name>
</gene>
<comment type="caution">
    <text evidence="1">The sequence shown here is derived from an EMBL/GenBank/DDBJ whole genome shotgun (WGS) entry which is preliminary data.</text>
</comment>
<evidence type="ECO:0008006" key="3">
    <source>
        <dbReference type="Google" id="ProtNLM"/>
    </source>
</evidence>
<dbReference type="Proteomes" id="UP001596110">
    <property type="component" value="Unassembled WGS sequence"/>
</dbReference>
<name>A0ABW0UHU4_9STRE</name>
<dbReference type="RefSeq" id="WP_232323201.1">
    <property type="nucleotide sequence ID" value="NZ_JBHSOJ010000033.1"/>
</dbReference>
<evidence type="ECO:0000313" key="2">
    <source>
        <dbReference type="Proteomes" id="UP001596110"/>
    </source>
</evidence>
<reference evidence="2" key="1">
    <citation type="journal article" date="2019" name="Int. J. Syst. Evol. Microbiol.">
        <title>The Global Catalogue of Microorganisms (GCM) 10K type strain sequencing project: providing services to taxonomists for standard genome sequencing and annotation.</title>
        <authorList>
            <consortium name="The Broad Institute Genomics Platform"/>
            <consortium name="The Broad Institute Genome Sequencing Center for Infectious Disease"/>
            <person name="Wu L."/>
            <person name="Ma J."/>
        </authorList>
    </citation>
    <scope>NUCLEOTIDE SEQUENCE [LARGE SCALE GENOMIC DNA]</scope>
    <source>
        <strain evidence="2">DT43</strain>
    </source>
</reference>
<organism evidence="1 2">
    <name type="scientific">Streptococcus caledonicus</name>
    <dbReference type="NCBI Taxonomy" id="2614158"/>
    <lineage>
        <taxon>Bacteria</taxon>
        <taxon>Bacillati</taxon>
        <taxon>Bacillota</taxon>
        <taxon>Bacilli</taxon>
        <taxon>Lactobacillales</taxon>
        <taxon>Streptococcaceae</taxon>
        <taxon>Streptococcus</taxon>
    </lineage>
</organism>
<accession>A0ABW0UHU4</accession>
<sequence>MREKVKIGHFVNFYSSPSCGLATQEQIIGKIDDPKSFLNHNRVNADIIWLSQGFLEYKIPKPLKNGRDITMLDISLEVSSEFPISNNTWPTSLKFILNGITLGNITVPGNFSDVRGKLTPNWWPDEFSQYGLLKHIRINQNDTSIDGIKISDHNLHDTKIIEKDFLTFRIEVDEIENQYGGLTIFGKNWGNHSQDINFDFYIP</sequence>
<dbReference type="EMBL" id="JBHSOJ010000033">
    <property type="protein sequence ID" value="MFC5632177.1"/>
    <property type="molecule type" value="Genomic_DNA"/>
</dbReference>